<evidence type="ECO:0000313" key="2">
    <source>
        <dbReference type="EMBL" id="VAV92345.1"/>
    </source>
</evidence>
<organism evidence="2">
    <name type="scientific">hydrothermal vent metagenome</name>
    <dbReference type="NCBI Taxonomy" id="652676"/>
    <lineage>
        <taxon>unclassified sequences</taxon>
        <taxon>metagenomes</taxon>
        <taxon>ecological metagenomes</taxon>
    </lineage>
</organism>
<keyword evidence="1" id="KW-0472">Membrane</keyword>
<dbReference type="GO" id="GO:0016020">
    <property type="term" value="C:membrane"/>
    <property type="evidence" value="ECO:0007669"/>
    <property type="project" value="InterPro"/>
</dbReference>
<proteinExistence type="predicted"/>
<name>A0A3B0SB84_9ZZZZ</name>
<gene>
    <name evidence="2" type="ORF">MNBD_ALPHA08-2017</name>
</gene>
<dbReference type="AlphaFoldDB" id="A0A3B0SB84"/>
<dbReference type="InterPro" id="IPR008523">
    <property type="entry name" value="DUF805"/>
</dbReference>
<keyword evidence="1" id="KW-0812">Transmembrane</keyword>
<dbReference type="EMBL" id="UOEC01000098">
    <property type="protein sequence ID" value="VAV92345.1"/>
    <property type="molecule type" value="Genomic_DNA"/>
</dbReference>
<sequence length="144" mass="15255">MIKTIFGDVKDGRLARLPYLGYSILLAVIVIGGMFAIVAVIAGAEKIIGGDLQAAQQVLRENFTGIFLVFIMLFVVLFIFINANIAAKRVRDMGLPGWAVVLGFAVLVGLISGMVSQNIGNGLSTLGWLALLLVPGGMFKGSTE</sequence>
<feature type="transmembrane region" description="Helical" evidence="1">
    <location>
        <begin position="63"/>
        <end position="83"/>
    </location>
</feature>
<evidence type="ECO:0008006" key="3">
    <source>
        <dbReference type="Google" id="ProtNLM"/>
    </source>
</evidence>
<evidence type="ECO:0000256" key="1">
    <source>
        <dbReference type="SAM" id="Phobius"/>
    </source>
</evidence>
<dbReference type="Pfam" id="PF05656">
    <property type="entry name" value="DUF805"/>
    <property type="match status" value="1"/>
</dbReference>
<keyword evidence="1" id="KW-1133">Transmembrane helix</keyword>
<feature type="transmembrane region" description="Helical" evidence="1">
    <location>
        <begin position="20"/>
        <end position="43"/>
    </location>
</feature>
<feature type="transmembrane region" description="Helical" evidence="1">
    <location>
        <begin position="95"/>
        <end position="115"/>
    </location>
</feature>
<accession>A0A3B0SB84</accession>
<protein>
    <recommendedName>
        <fullName evidence="3">DUF805 domain-containing protein</fullName>
    </recommendedName>
</protein>
<reference evidence="2" key="1">
    <citation type="submission" date="2018-06" db="EMBL/GenBank/DDBJ databases">
        <authorList>
            <person name="Zhirakovskaya E."/>
        </authorList>
    </citation>
    <scope>NUCLEOTIDE SEQUENCE</scope>
</reference>